<dbReference type="EMBL" id="CP100390">
    <property type="protein sequence ID" value="UZE97252.1"/>
    <property type="molecule type" value="Genomic_DNA"/>
</dbReference>
<name>A0ABY6N5J5_9ALTE</name>
<reference evidence="1" key="1">
    <citation type="submission" date="2022-06" db="EMBL/GenBank/DDBJ databases">
        <title>Alkalimarinus sp. nov., isolated from gut of a Alitta virens.</title>
        <authorList>
            <person name="Yang A.I."/>
            <person name="Shin N.-R."/>
        </authorList>
    </citation>
    <scope>NUCLEOTIDE SEQUENCE</scope>
    <source>
        <strain evidence="1">A2M4</strain>
    </source>
</reference>
<protein>
    <submittedName>
        <fullName evidence="1">Uncharacterized protein</fullName>
    </submittedName>
</protein>
<dbReference type="RefSeq" id="WP_265048731.1">
    <property type="nucleotide sequence ID" value="NZ_CP100390.1"/>
</dbReference>
<sequence length="88" mass="9877">MFDDLEIIYMRAYKSLGVWRIAKRLCLGYLSVPTGVTLWNVFEKEPINIAIALSMITASCIAQLVVESKVAHYESMVKLLEKKLGSAP</sequence>
<organism evidence="1 2">
    <name type="scientific">Alkalimarinus alittae</name>
    <dbReference type="NCBI Taxonomy" id="2961619"/>
    <lineage>
        <taxon>Bacteria</taxon>
        <taxon>Pseudomonadati</taxon>
        <taxon>Pseudomonadota</taxon>
        <taxon>Gammaproteobacteria</taxon>
        <taxon>Alteromonadales</taxon>
        <taxon>Alteromonadaceae</taxon>
        <taxon>Alkalimarinus</taxon>
    </lineage>
</organism>
<dbReference type="Proteomes" id="UP001163739">
    <property type="component" value="Chromosome"/>
</dbReference>
<evidence type="ECO:0000313" key="2">
    <source>
        <dbReference type="Proteomes" id="UP001163739"/>
    </source>
</evidence>
<gene>
    <name evidence="1" type="ORF">NKI27_05745</name>
</gene>
<evidence type="ECO:0000313" key="1">
    <source>
        <dbReference type="EMBL" id="UZE97252.1"/>
    </source>
</evidence>
<accession>A0ABY6N5J5</accession>
<proteinExistence type="predicted"/>
<keyword evidence="2" id="KW-1185">Reference proteome</keyword>